<organism evidence="1">
    <name type="scientific">uncultured Cytophagales bacterium</name>
    <dbReference type="NCBI Taxonomy" id="158755"/>
    <lineage>
        <taxon>Bacteria</taxon>
        <taxon>Pseudomonadati</taxon>
        <taxon>Bacteroidota</taxon>
        <taxon>Sphingobacteriia</taxon>
        <taxon>Sphingobacteriales</taxon>
        <taxon>environmental samples</taxon>
    </lineage>
</organism>
<gene>
    <name evidence="1" type="ORF">AVDCRST_MAG56-3680</name>
</gene>
<name>A0A6J4JKE5_9SPHI</name>
<reference evidence="1" key="1">
    <citation type="submission" date="2020-02" db="EMBL/GenBank/DDBJ databases">
        <authorList>
            <person name="Meier V. D."/>
        </authorList>
    </citation>
    <scope>NUCLEOTIDE SEQUENCE</scope>
    <source>
        <strain evidence="1">AVDCRST_MAG56</strain>
    </source>
</reference>
<accession>A0A6J4JKE5</accession>
<protein>
    <submittedName>
        <fullName evidence="1">Uncharacterized protein</fullName>
    </submittedName>
</protein>
<proteinExistence type="predicted"/>
<dbReference type="AlphaFoldDB" id="A0A6J4JKE5"/>
<dbReference type="EMBL" id="CADCTQ010000309">
    <property type="protein sequence ID" value="CAA9280283.1"/>
    <property type="molecule type" value="Genomic_DNA"/>
</dbReference>
<evidence type="ECO:0000313" key="1">
    <source>
        <dbReference type="EMBL" id="CAA9280283.1"/>
    </source>
</evidence>
<sequence>MLPLYISRIPERSVFGFGPLIHRIGFKPYPPYAVSVLSAVSLPNLSLFS</sequence>